<dbReference type="GO" id="GO:0016020">
    <property type="term" value="C:membrane"/>
    <property type="evidence" value="ECO:0007669"/>
    <property type="project" value="UniProtKB-SubCell"/>
</dbReference>
<proteinExistence type="inferred from homology"/>
<reference evidence="3" key="1">
    <citation type="submission" date="2021-01" db="UniProtKB">
        <authorList>
            <consortium name="EnsemblPlants"/>
        </authorList>
    </citation>
    <scope>IDENTIFICATION</scope>
</reference>
<dbReference type="AlphaFoldDB" id="A0A7N0UUK4"/>
<comment type="subcellular location">
    <subcellularLocation>
        <location evidence="1">Membrane</location>
        <topology evidence="1">Multi-pass membrane protein</topology>
    </subcellularLocation>
</comment>
<dbReference type="EnsemblPlants" id="Kaladp0087s0081.2.v1.1">
    <property type="protein sequence ID" value="Kaladp0087s0081.2.v1.1"/>
    <property type="gene ID" value="Kaladp0087s0081.v1.1"/>
</dbReference>
<name>A0A7N0UUK4_KALFE</name>
<dbReference type="Pfam" id="PF03134">
    <property type="entry name" value="TB2_DP1_HVA22"/>
    <property type="match status" value="1"/>
</dbReference>
<dbReference type="Gramene" id="Kaladp0087s0081.1.v1.1">
    <property type="protein sequence ID" value="Kaladp0087s0081.1.v1.1"/>
    <property type="gene ID" value="Kaladp0087s0081.v1.1"/>
</dbReference>
<feature type="compositionally biased region" description="Pro residues" evidence="2">
    <location>
        <begin position="171"/>
        <end position="180"/>
    </location>
</feature>
<dbReference type="PANTHER" id="PTHR12300">
    <property type="entry name" value="HVA22-LIKE PROTEINS"/>
    <property type="match status" value="1"/>
</dbReference>
<sequence length="211" mass="24655">MLGEFITRILLMILGYAYPALQCYKTIERRNKVDNAQLRFWCEYWIIIAMLTVLERFGDLFISWLPMYSEAKLAFVIYLWYPKTKGTSYVYETLLRPFVSEHETDIDQKLHSLRARVWDLAIFYWQNCTEVGQSKLFEVLGHLFSQPSKATDKKNALIELQGDSSKQRPKPSAPPLPPPNTFATFFSRSHKRRQSIAKTWTPPSPESVTSY</sequence>
<comment type="similarity">
    <text evidence="1">Belongs to the DP1 family.</text>
</comment>
<feature type="region of interest" description="Disordered" evidence="2">
    <location>
        <begin position="161"/>
        <end position="211"/>
    </location>
</feature>
<protein>
    <recommendedName>
        <fullName evidence="1">HVA22-like protein</fullName>
    </recommendedName>
</protein>
<evidence type="ECO:0000313" key="3">
    <source>
        <dbReference type="EnsemblPlants" id="Kaladp0087s0081.2.v1.1"/>
    </source>
</evidence>
<dbReference type="Proteomes" id="UP000594263">
    <property type="component" value="Unplaced"/>
</dbReference>
<keyword evidence="4" id="KW-1185">Reference proteome</keyword>
<dbReference type="OMA" id="MQELRFW"/>
<dbReference type="Gramene" id="Kaladp0087s0081.2.v1.1">
    <property type="protein sequence ID" value="Kaladp0087s0081.2.v1.1"/>
    <property type="gene ID" value="Kaladp0087s0081.v1.1"/>
</dbReference>
<dbReference type="PANTHER" id="PTHR12300:SF117">
    <property type="entry name" value="LP05237P-RELATED"/>
    <property type="match status" value="1"/>
</dbReference>
<dbReference type="InterPro" id="IPR004345">
    <property type="entry name" value="TB2_DP1_HVA22"/>
</dbReference>
<evidence type="ECO:0000256" key="1">
    <source>
        <dbReference type="RuleBase" id="RU362006"/>
    </source>
</evidence>
<evidence type="ECO:0000313" key="4">
    <source>
        <dbReference type="Proteomes" id="UP000594263"/>
    </source>
</evidence>
<organism evidence="3 4">
    <name type="scientific">Kalanchoe fedtschenkoi</name>
    <name type="common">Lavender scallops</name>
    <name type="synonym">South American air plant</name>
    <dbReference type="NCBI Taxonomy" id="63787"/>
    <lineage>
        <taxon>Eukaryota</taxon>
        <taxon>Viridiplantae</taxon>
        <taxon>Streptophyta</taxon>
        <taxon>Embryophyta</taxon>
        <taxon>Tracheophyta</taxon>
        <taxon>Spermatophyta</taxon>
        <taxon>Magnoliopsida</taxon>
        <taxon>eudicotyledons</taxon>
        <taxon>Gunneridae</taxon>
        <taxon>Pentapetalae</taxon>
        <taxon>Saxifragales</taxon>
        <taxon>Crassulaceae</taxon>
        <taxon>Kalanchoe</taxon>
    </lineage>
</organism>
<dbReference type="EnsemblPlants" id="Kaladp0087s0081.1.v1.1">
    <property type="protein sequence ID" value="Kaladp0087s0081.1.v1.1"/>
    <property type="gene ID" value="Kaladp0087s0081.v1.1"/>
</dbReference>
<evidence type="ECO:0000256" key="2">
    <source>
        <dbReference type="SAM" id="MobiDB-lite"/>
    </source>
</evidence>
<accession>A0A7N0UUK4</accession>